<dbReference type="InterPro" id="IPR036034">
    <property type="entry name" value="PDZ_sf"/>
</dbReference>
<dbReference type="SMART" id="SM00228">
    <property type="entry name" value="PDZ"/>
    <property type="match status" value="1"/>
</dbReference>
<dbReference type="PANTHER" id="PTHR12157:SF24">
    <property type="entry name" value="FIFE, ISOFORM D"/>
    <property type="match status" value="1"/>
</dbReference>
<feature type="compositionally biased region" description="Basic and acidic residues" evidence="1">
    <location>
        <begin position="221"/>
        <end position="232"/>
    </location>
</feature>
<dbReference type="InterPro" id="IPR039032">
    <property type="entry name" value="Rim-like"/>
</dbReference>
<dbReference type="SUPFAM" id="SSF50156">
    <property type="entry name" value="PDZ domain-like"/>
    <property type="match status" value="1"/>
</dbReference>
<name>A0A9J6H1K9_HAELO</name>
<dbReference type="VEuPathDB" id="VectorBase:HLOH_047741"/>
<feature type="compositionally biased region" description="Basic residues" evidence="1">
    <location>
        <begin position="171"/>
        <end position="186"/>
    </location>
</feature>
<comment type="caution">
    <text evidence="3">The sequence shown here is derived from an EMBL/GenBank/DDBJ whole genome shotgun (WGS) entry which is preliminary data.</text>
</comment>
<dbReference type="Pfam" id="PF00595">
    <property type="entry name" value="PDZ"/>
    <property type="match status" value="1"/>
</dbReference>
<dbReference type="PANTHER" id="PTHR12157">
    <property type="entry name" value="REGULATING SYNAPTIC MEMBRANE EXOCYTOSIS PROTEIN"/>
    <property type="match status" value="1"/>
</dbReference>
<dbReference type="GO" id="GO:0048791">
    <property type="term" value="P:calcium ion-regulated exocytosis of neurotransmitter"/>
    <property type="evidence" value="ECO:0007669"/>
    <property type="project" value="TreeGrafter"/>
</dbReference>
<gene>
    <name evidence="3" type="ORF">HPB48_003180</name>
</gene>
<dbReference type="AlphaFoldDB" id="A0A9J6H1K9"/>
<dbReference type="GO" id="GO:0050806">
    <property type="term" value="P:positive regulation of synaptic transmission"/>
    <property type="evidence" value="ECO:0007669"/>
    <property type="project" value="TreeGrafter"/>
</dbReference>
<proteinExistence type="predicted"/>
<feature type="domain" description="PDZ" evidence="2">
    <location>
        <begin position="75"/>
        <end position="146"/>
    </location>
</feature>
<dbReference type="GO" id="GO:0048788">
    <property type="term" value="C:cytoskeleton of presynaptic active zone"/>
    <property type="evidence" value="ECO:0007669"/>
    <property type="project" value="TreeGrafter"/>
</dbReference>
<evidence type="ECO:0000313" key="4">
    <source>
        <dbReference type="Proteomes" id="UP000821853"/>
    </source>
</evidence>
<dbReference type="OrthoDB" id="67688at2759"/>
<evidence type="ECO:0000259" key="2">
    <source>
        <dbReference type="PROSITE" id="PS50106"/>
    </source>
</evidence>
<dbReference type="GO" id="GO:0042734">
    <property type="term" value="C:presynaptic membrane"/>
    <property type="evidence" value="ECO:0007669"/>
    <property type="project" value="TreeGrafter"/>
</dbReference>
<dbReference type="EMBL" id="JABSTR010000011">
    <property type="protein sequence ID" value="KAH9381203.1"/>
    <property type="molecule type" value="Genomic_DNA"/>
</dbReference>
<dbReference type="Proteomes" id="UP000821853">
    <property type="component" value="Chromosome 9"/>
</dbReference>
<organism evidence="3 4">
    <name type="scientific">Haemaphysalis longicornis</name>
    <name type="common">Bush tick</name>
    <dbReference type="NCBI Taxonomy" id="44386"/>
    <lineage>
        <taxon>Eukaryota</taxon>
        <taxon>Metazoa</taxon>
        <taxon>Ecdysozoa</taxon>
        <taxon>Arthropoda</taxon>
        <taxon>Chelicerata</taxon>
        <taxon>Arachnida</taxon>
        <taxon>Acari</taxon>
        <taxon>Parasitiformes</taxon>
        <taxon>Ixodida</taxon>
        <taxon>Ixodoidea</taxon>
        <taxon>Ixodidae</taxon>
        <taxon>Haemaphysalinae</taxon>
        <taxon>Haemaphysalis</taxon>
    </lineage>
</organism>
<keyword evidence="4" id="KW-1185">Reference proteome</keyword>
<feature type="region of interest" description="Disordered" evidence="1">
    <location>
        <begin position="161"/>
        <end position="232"/>
    </location>
</feature>
<dbReference type="GO" id="GO:0048167">
    <property type="term" value="P:regulation of synaptic plasticity"/>
    <property type="evidence" value="ECO:0007669"/>
    <property type="project" value="TreeGrafter"/>
</dbReference>
<dbReference type="GO" id="GO:0044325">
    <property type="term" value="F:transmembrane transporter binding"/>
    <property type="evidence" value="ECO:0007669"/>
    <property type="project" value="TreeGrafter"/>
</dbReference>
<dbReference type="GO" id="GO:0042391">
    <property type="term" value="P:regulation of membrane potential"/>
    <property type="evidence" value="ECO:0007669"/>
    <property type="project" value="TreeGrafter"/>
</dbReference>
<dbReference type="GO" id="GO:0031267">
    <property type="term" value="F:small GTPase binding"/>
    <property type="evidence" value="ECO:0007669"/>
    <property type="project" value="InterPro"/>
</dbReference>
<dbReference type="InterPro" id="IPR001478">
    <property type="entry name" value="PDZ"/>
</dbReference>
<evidence type="ECO:0000256" key="1">
    <source>
        <dbReference type="SAM" id="MobiDB-lite"/>
    </source>
</evidence>
<dbReference type="PROSITE" id="PS50106">
    <property type="entry name" value="PDZ"/>
    <property type="match status" value="1"/>
</dbReference>
<protein>
    <recommendedName>
        <fullName evidence="2">PDZ domain-containing protein</fullName>
    </recommendedName>
</protein>
<evidence type="ECO:0000313" key="3">
    <source>
        <dbReference type="EMBL" id="KAH9381203.1"/>
    </source>
</evidence>
<sequence length="232" mass="26064">MDVLVKEVARWRYQLDNRIEVDGIYEGPFRTQLWQARVLALVGPVSRQCMTQRLFVRTQEPDLLPPENELDGARRVLLTRDPRRGGLGVRVVGGKRMSGGQLGAYVARVGRPDTLGQLSEGDRVLEWNGVPLTGKTYEQVQRIVDSHTAGDEVELLVRSDWDTLGSPGPTQRRRQHGWRRRRRRWRSNSGGGVARTPWRAGGKCKCLEAAGGRSSSSRGVRHAEKHLARARG</sequence>
<reference evidence="3 4" key="1">
    <citation type="journal article" date="2020" name="Cell">
        <title>Large-Scale Comparative Analyses of Tick Genomes Elucidate Their Genetic Diversity and Vector Capacities.</title>
        <authorList>
            <consortium name="Tick Genome and Microbiome Consortium (TIGMIC)"/>
            <person name="Jia N."/>
            <person name="Wang J."/>
            <person name="Shi W."/>
            <person name="Du L."/>
            <person name="Sun Y."/>
            <person name="Zhan W."/>
            <person name="Jiang J.F."/>
            <person name="Wang Q."/>
            <person name="Zhang B."/>
            <person name="Ji P."/>
            <person name="Bell-Sakyi L."/>
            <person name="Cui X.M."/>
            <person name="Yuan T.T."/>
            <person name="Jiang B.G."/>
            <person name="Yang W.F."/>
            <person name="Lam T.T."/>
            <person name="Chang Q.C."/>
            <person name="Ding S.J."/>
            <person name="Wang X.J."/>
            <person name="Zhu J.G."/>
            <person name="Ruan X.D."/>
            <person name="Zhao L."/>
            <person name="Wei J.T."/>
            <person name="Ye R.Z."/>
            <person name="Que T.C."/>
            <person name="Du C.H."/>
            <person name="Zhou Y.H."/>
            <person name="Cheng J.X."/>
            <person name="Dai P.F."/>
            <person name="Guo W.B."/>
            <person name="Han X.H."/>
            <person name="Huang E.J."/>
            <person name="Li L.F."/>
            <person name="Wei W."/>
            <person name="Gao Y.C."/>
            <person name="Liu J.Z."/>
            <person name="Shao H.Z."/>
            <person name="Wang X."/>
            <person name="Wang C.C."/>
            <person name="Yang T.C."/>
            <person name="Huo Q.B."/>
            <person name="Li W."/>
            <person name="Chen H.Y."/>
            <person name="Chen S.E."/>
            <person name="Zhou L.G."/>
            <person name="Ni X.B."/>
            <person name="Tian J.H."/>
            <person name="Sheng Y."/>
            <person name="Liu T."/>
            <person name="Pan Y.S."/>
            <person name="Xia L.Y."/>
            <person name="Li J."/>
            <person name="Zhao F."/>
            <person name="Cao W.C."/>
        </authorList>
    </citation>
    <scope>NUCLEOTIDE SEQUENCE [LARGE SCALE GENOMIC DNA]</scope>
    <source>
        <strain evidence="3">HaeL-2018</strain>
    </source>
</reference>
<accession>A0A9J6H1K9</accession>
<dbReference type="Gene3D" id="2.30.42.10">
    <property type="match status" value="1"/>
</dbReference>